<keyword evidence="2" id="KW-0812">Transmembrane</keyword>
<evidence type="ECO:0000256" key="2">
    <source>
        <dbReference type="SAM" id="Phobius"/>
    </source>
</evidence>
<feature type="region of interest" description="Disordered" evidence="1">
    <location>
        <begin position="33"/>
        <end position="66"/>
    </location>
</feature>
<dbReference type="Proteomes" id="UP000565572">
    <property type="component" value="Unassembled WGS sequence"/>
</dbReference>
<feature type="transmembrane region" description="Helical" evidence="2">
    <location>
        <begin position="108"/>
        <end position="127"/>
    </location>
</feature>
<keyword evidence="4" id="KW-1185">Reference proteome</keyword>
<feature type="compositionally biased region" description="Pro residues" evidence="1">
    <location>
        <begin position="57"/>
        <end position="66"/>
    </location>
</feature>
<name>A0A7W5JY54_9ACTN</name>
<evidence type="ECO:0000313" key="4">
    <source>
        <dbReference type="Proteomes" id="UP000565572"/>
    </source>
</evidence>
<organism evidence="3 4">
    <name type="scientific">Microlunatus antarcticus</name>
    <dbReference type="NCBI Taxonomy" id="53388"/>
    <lineage>
        <taxon>Bacteria</taxon>
        <taxon>Bacillati</taxon>
        <taxon>Actinomycetota</taxon>
        <taxon>Actinomycetes</taxon>
        <taxon>Propionibacteriales</taxon>
        <taxon>Propionibacteriaceae</taxon>
        <taxon>Microlunatus</taxon>
    </lineage>
</organism>
<protein>
    <submittedName>
        <fullName evidence="3">Uncharacterized protein</fullName>
    </submittedName>
</protein>
<feature type="transmembrane region" description="Helical" evidence="2">
    <location>
        <begin position="133"/>
        <end position="151"/>
    </location>
</feature>
<keyword evidence="2" id="KW-1133">Transmembrane helix</keyword>
<keyword evidence="2" id="KW-0472">Membrane</keyword>
<sequence length="167" mass="17651">MAEQDDDRESVDRAFAELVAGYHLTAEHPAEPRLALGLSGDLATTDDRADTGDATEPAPPPVIPLVPPRPELVQPLAWRASPAPAPTPDERYVPDPLPPLGRPRTPALVGWTAVLLSAVVVLAAGFGLRLPTWLGYLAVTCFIVGSVVLLTQLPRHRPPDAGDGAVL</sequence>
<gene>
    <name evidence="3" type="ORF">FHX39_003274</name>
</gene>
<dbReference type="EMBL" id="JACHZG010000001">
    <property type="protein sequence ID" value="MBB3328330.1"/>
    <property type="molecule type" value="Genomic_DNA"/>
</dbReference>
<evidence type="ECO:0000256" key="1">
    <source>
        <dbReference type="SAM" id="MobiDB-lite"/>
    </source>
</evidence>
<dbReference type="RefSeq" id="WP_183340131.1">
    <property type="nucleotide sequence ID" value="NZ_JACHZG010000001.1"/>
</dbReference>
<comment type="caution">
    <text evidence="3">The sequence shown here is derived from an EMBL/GenBank/DDBJ whole genome shotgun (WGS) entry which is preliminary data.</text>
</comment>
<reference evidence="3 4" key="1">
    <citation type="submission" date="2020-08" db="EMBL/GenBank/DDBJ databases">
        <title>Sequencing the genomes of 1000 actinobacteria strains.</title>
        <authorList>
            <person name="Klenk H.-P."/>
        </authorList>
    </citation>
    <scope>NUCLEOTIDE SEQUENCE [LARGE SCALE GENOMIC DNA]</scope>
    <source>
        <strain evidence="3 4">DSM 11053</strain>
    </source>
</reference>
<proteinExistence type="predicted"/>
<accession>A0A7W5JY54</accession>
<dbReference type="AlphaFoldDB" id="A0A7W5JY54"/>
<evidence type="ECO:0000313" key="3">
    <source>
        <dbReference type="EMBL" id="MBB3328330.1"/>
    </source>
</evidence>